<comment type="caution">
    <text evidence="3">The sequence shown here is derived from an EMBL/GenBank/DDBJ whole genome shotgun (WGS) entry which is preliminary data.</text>
</comment>
<organism evidence="3 4">
    <name type="scientific">Streptomyces lasalocidi</name>
    <name type="common">Streptomyces lasaliensis</name>
    <dbReference type="NCBI Taxonomy" id="324833"/>
    <lineage>
        <taxon>Bacteria</taxon>
        <taxon>Bacillati</taxon>
        <taxon>Actinomycetota</taxon>
        <taxon>Actinomycetes</taxon>
        <taxon>Kitasatosporales</taxon>
        <taxon>Streptomycetaceae</taxon>
        <taxon>Streptomyces</taxon>
    </lineage>
</organism>
<dbReference type="OrthoDB" id="4350385at2"/>
<feature type="region of interest" description="Disordered" evidence="1">
    <location>
        <begin position="180"/>
        <end position="201"/>
    </location>
</feature>
<dbReference type="AlphaFoldDB" id="A0A4U5WI63"/>
<reference evidence="3 4" key="1">
    <citation type="submission" date="2019-04" db="EMBL/GenBank/DDBJ databases">
        <title>Streptomyces lasaliensis sp. nov., an Actinomycete isolated from soil which produces the polyether antibiotic lasalocid.</title>
        <authorList>
            <person name="Erwin G."/>
            <person name="Haber C."/>
        </authorList>
    </citation>
    <scope>NUCLEOTIDE SEQUENCE [LARGE SCALE GENOMIC DNA]</scope>
    <source>
        <strain evidence="3 4">X-537</strain>
    </source>
</reference>
<proteinExistence type="predicted"/>
<feature type="signal peptide" evidence="2">
    <location>
        <begin position="1"/>
        <end position="25"/>
    </location>
</feature>
<protein>
    <submittedName>
        <fullName evidence="3">Uncharacterized protein</fullName>
    </submittedName>
</protein>
<feature type="region of interest" description="Disordered" evidence="1">
    <location>
        <begin position="46"/>
        <end position="111"/>
    </location>
</feature>
<dbReference type="Proteomes" id="UP000305929">
    <property type="component" value="Unassembled WGS sequence"/>
</dbReference>
<keyword evidence="2" id="KW-0732">Signal</keyword>
<dbReference type="EMBL" id="SZNQ01000001">
    <property type="protein sequence ID" value="TKT01667.1"/>
    <property type="molecule type" value="Genomic_DNA"/>
</dbReference>
<keyword evidence="4" id="KW-1185">Reference proteome</keyword>
<sequence length="233" mass="23098">MNVRLLALGAVATCALVLPLAAASAGPVGGGGEAVRSVARAVVHQPSYDDGAAGHAAGGGRPYEHRTDDGSANGPRDTRAVDGRPADGRARDGADGDAKGPAADASSPRTLGLGLATAARCGPELSSPEGVEAQTCVLTQGDETWARTYYRNATGRPLDAALSLMGPDGRTVRTRCAVSADDEPASCETPRGPGGGGPEDHWAVAEFAASAADGADAPLLLRSGSNSGADTGS</sequence>
<evidence type="ECO:0000256" key="2">
    <source>
        <dbReference type="SAM" id="SignalP"/>
    </source>
</evidence>
<gene>
    <name evidence="3" type="ORF">E4U91_17260</name>
</gene>
<evidence type="ECO:0000256" key="1">
    <source>
        <dbReference type="SAM" id="MobiDB-lite"/>
    </source>
</evidence>
<dbReference type="RefSeq" id="WP_137307681.1">
    <property type="nucleotide sequence ID" value="NZ_SZNQ01000001.1"/>
</dbReference>
<name>A0A4U5WI63_STRLS</name>
<feature type="compositionally biased region" description="Basic and acidic residues" evidence="1">
    <location>
        <begin position="76"/>
        <end position="98"/>
    </location>
</feature>
<evidence type="ECO:0000313" key="4">
    <source>
        <dbReference type="Proteomes" id="UP000305929"/>
    </source>
</evidence>
<evidence type="ECO:0000313" key="3">
    <source>
        <dbReference type="EMBL" id="TKT01667.1"/>
    </source>
</evidence>
<feature type="chain" id="PRO_5038472945" evidence="2">
    <location>
        <begin position="26"/>
        <end position="233"/>
    </location>
</feature>
<accession>A0A4U5WI63</accession>